<keyword evidence="1" id="KW-1133">Transmembrane helix</keyword>
<proteinExistence type="predicted"/>
<organism evidence="2 3">
    <name type="scientific">Haloplanus litoreus</name>
    <dbReference type="NCBI Taxonomy" id="767515"/>
    <lineage>
        <taxon>Archaea</taxon>
        <taxon>Methanobacteriati</taxon>
        <taxon>Methanobacteriota</taxon>
        <taxon>Stenosarchaea group</taxon>
        <taxon>Halobacteria</taxon>
        <taxon>Halobacteriales</taxon>
        <taxon>Haloferacaceae</taxon>
        <taxon>Haloplanus</taxon>
    </lineage>
</organism>
<evidence type="ECO:0000313" key="3">
    <source>
        <dbReference type="Proteomes" id="UP001596434"/>
    </source>
</evidence>
<sequence length="468" mass="49903">MDLIDDEGNLFGLLNIVDAFFVVVLLVAVAGGFVFVSGSLSSSSSSEQLPSKYATIDLGPQPDYLVSEFEVNDTYSPETHSRLTVTDIHLSPQGEQTRVLLRTKIQGPAAGGTISYDGAPLRLGRTLTIQTDTYSVSGAVQGVGDTESFDDGDTRVLLRGRISATNATALTGDDEIRIGNRRVAAVEDVIMYDADDADSRITYVAATLNTYDIAGSPHFGGTRIRQGSGIDLPSTAGPLSMTVVARDAPLEVTTTEVVVQTSATSEVAESIETGDRYRVGGREVASVATVSVYGTEDPDRKRVFVGLSLEAVVQEQRLRFGGSPIREGTNISFETDEYALTGDVRRVGATEQRGHPATRAVTLQLENAGPQLANAVHEGMTETAAGRTIARIQSIERTSEKVILTSQDGNIYLRDHPTEQELALHTRLTVRETGAGVTFKGRAIEHGSTVVLDLGSVTLRVTVVDIGA</sequence>
<dbReference type="AlphaFoldDB" id="A0ABD6A1C9"/>
<feature type="transmembrane region" description="Helical" evidence="1">
    <location>
        <begin position="12"/>
        <end position="36"/>
    </location>
</feature>
<dbReference type="GeneID" id="96955101"/>
<dbReference type="Pfam" id="PF14221">
    <property type="entry name" value="DUF4330"/>
    <property type="match status" value="1"/>
</dbReference>
<keyword evidence="1" id="KW-0812">Transmembrane</keyword>
<dbReference type="Proteomes" id="UP001596434">
    <property type="component" value="Unassembled WGS sequence"/>
</dbReference>
<accession>A0ABD6A1C9</accession>
<comment type="caution">
    <text evidence="2">The sequence shown here is derived from an EMBL/GenBank/DDBJ whole genome shotgun (WGS) entry which is preliminary data.</text>
</comment>
<name>A0ABD6A1C9_9EURY</name>
<evidence type="ECO:0000256" key="1">
    <source>
        <dbReference type="SAM" id="Phobius"/>
    </source>
</evidence>
<dbReference type="EMBL" id="JBHTAT010000001">
    <property type="protein sequence ID" value="MFC7256707.1"/>
    <property type="molecule type" value="Genomic_DNA"/>
</dbReference>
<dbReference type="InterPro" id="IPR025480">
    <property type="entry name" value="DUF4330"/>
</dbReference>
<keyword evidence="1" id="KW-0472">Membrane</keyword>
<protein>
    <submittedName>
        <fullName evidence="2">DUF4330 family protein</fullName>
    </submittedName>
</protein>
<evidence type="ECO:0000313" key="2">
    <source>
        <dbReference type="EMBL" id="MFC7256707.1"/>
    </source>
</evidence>
<reference evidence="2 3" key="1">
    <citation type="journal article" date="2019" name="Int. J. Syst. Evol. Microbiol.">
        <title>The Global Catalogue of Microorganisms (GCM) 10K type strain sequencing project: providing services to taxonomists for standard genome sequencing and annotation.</title>
        <authorList>
            <consortium name="The Broad Institute Genomics Platform"/>
            <consortium name="The Broad Institute Genome Sequencing Center for Infectious Disease"/>
            <person name="Wu L."/>
            <person name="Ma J."/>
        </authorList>
    </citation>
    <scope>NUCLEOTIDE SEQUENCE [LARGE SCALE GENOMIC DNA]</scope>
    <source>
        <strain evidence="2 3">GX21</strain>
    </source>
</reference>
<dbReference type="RefSeq" id="WP_379705957.1">
    <property type="nucleotide sequence ID" value="NZ_JBHTAT010000001.1"/>
</dbReference>
<gene>
    <name evidence="2" type="ORF">ACFQKE_15585</name>
</gene>
<keyword evidence="3" id="KW-1185">Reference proteome</keyword>